<reference evidence="1" key="1">
    <citation type="submission" date="2020-03" db="EMBL/GenBank/DDBJ databases">
        <title>Hybrid Assembly of Korean Phytophthora infestans isolates.</title>
        <authorList>
            <person name="Prokchorchik M."/>
            <person name="Lee Y."/>
            <person name="Seo J."/>
            <person name="Cho J.-H."/>
            <person name="Park Y.-E."/>
            <person name="Jang D.-C."/>
            <person name="Im J.-S."/>
            <person name="Choi J.-G."/>
            <person name="Park H.-J."/>
            <person name="Lee G.-B."/>
            <person name="Lee Y.-G."/>
            <person name="Hong S.-Y."/>
            <person name="Cho K."/>
            <person name="Sohn K.H."/>
        </authorList>
    </citation>
    <scope>NUCLEOTIDE SEQUENCE</scope>
    <source>
        <strain evidence="1">KR_2_A2</strain>
    </source>
</reference>
<accession>A0A8S9UGN8</accession>
<protein>
    <submittedName>
        <fullName evidence="1">Uncharacterized protein</fullName>
    </submittedName>
</protein>
<sequence>MDVKIFPGWQQRDGFSCGVLSVQGFGLFLSVARASPPESSIPIPDGDKPDPQQPMYERYKIFTCMLIVYAEFSRLDMFYRRQGCTDAKIGKSNLRTVKPYRQMCLVGFSTCCRGMRKGKKVTSTLAIVSSVKWKPIELIVPIMTTEMDVKIFPGWQQRDGFSCGVLSVQGFGLFLSVARASPPESSIPIPDGDKPDPQQPMYERYKIFTCMLIVYAEFSRLDMFYRRQGCTDAKIGKSNLRTVKPYRQMCLVGFSTCCRGMRKGKKVTSTLAIVSSVKWKPIELIAPIMTTEMDVKIFPGWQQRDGFSCGVLSVQGFGLFLSVARASPPESSIPIPDGDKPDPQQPMYERYKIFTCMLIVYAEFSRLDMFYRRQGCTDAKIGKSNLRTVKPYRQMCLVGFSTCCRGMRKEKKVTSTLAIVSSVKWKPIELIAPIMTTEMDVKIFPGWQQRDGFSCGVLSVQGFGLFLSVARASPPESSIPIPDGDKPDPQQPMYERYKIFTCMLIVYAEFSRLDMFYRRQGCTDAKIGKSNLRTVKPYRQMCLVGFSTCCRGMRKGKKVTSTLAIVSSVKWKPIELIAPIMTTEMDVKIFPGWQQRDGFSCGVLSVQGFGLFLSVARASPPESSIPIPDGDKPDPQQPMYERYKIFTCMLIVYAGFSRLDMFYRRQGCTNAKIGKSNLRTVKPYRQMCLVGFSTCCRGMRKGKKVTSTLAIVSSVKWKPIELIVPIMTTEMDVKIFPGWQQRDGFSCGVLSVQGFGLFLSVARASPPESSIPIPDGDKPDPQQPMYERYKIFTCMLIVYAGFSRLDMFYRRQGCTDAMNAVIKYF</sequence>
<dbReference type="Proteomes" id="UP000704712">
    <property type="component" value="Unassembled WGS sequence"/>
</dbReference>
<organism evidence="1 2">
    <name type="scientific">Phytophthora infestans</name>
    <name type="common">Potato late blight agent</name>
    <name type="synonym">Botrytis infestans</name>
    <dbReference type="NCBI Taxonomy" id="4787"/>
    <lineage>
        <taxon>Eukaryota</taxon>
        <taxon>Sar</taxon>
        <taxon>Stramenopiles</taxon>
        <taxon>Oomycota</taxon>
        <taxon>Peronosporomycetes</taxon>
        <taxon>Peronosporales</taxon>
        <taxon>Peronosporaceae</taxon>
        <taxon>Phytophthora</taxon>
    </lineage>
</organism>
<name>A0A8S9UGN8_PHYIN</name>
<dbReference type="EMBL" id="JAACNO010001672">
    <property type="protein sequence ID" value="KAF4138429.1"/>
    <property type="molecule type" value="Genomic_DNA"/>
</dbReference>
<evidence type="ECO:0000313" key="1">
    <source>
        <dbReference type="EMBL" id="KAF4138429.1"/>
    </source>
</evidence>
<gene>
    <name evidence="1" type="ORF">GN958_ATG12380</name>
</gene>
<proteinExistence type="predicted"/>
<dbReference type="AlphaFoldDB" id="A0A8S9UGN8"/>
<comment type="caution">
    <text evidence="1">The sequence shown here is derived from an EMBL/GenBank/DDBJ whole genome shotgun (WGS) entry which is preliminary data.</text>
</comment>
<evidence type="ECO:0000313" key="2">
    <source>
        <dbReference type="Proteomes" id="UP000704712"/>
    </source>
</evidence>